<gene>
    <name evidence="2" type="ORF">RUM44_009835</name>
</gene>
<reference evidence="2 3" key="1">
    <citation type="submission" date="2023-09" db="EMBL/GenBank/DDBJ databases">
        <title>Genomes of two closely related lineages of the louse Polyplax serrata with different host specificities.</title>
        <authorList>
            <person name="Martinu J."/>
            <person name="Tarabai H."/>
            <person name="Stefka J."/>
            <person name="Hypsa V."/>
        </authorList>
    </citation>
    <scope>NUCLEOTIDE SEQUENCE [LARGE SCALE GENOMIC DNA]</scope>
    <source>
        <strain evidence="2">98ZLc_SE</strain>
    </source>
</reference>
<evidence type="ECO:0000313" key="3">
    <source>
        <dbReference type="Proteomes" id="UP001359485"/>
    </source>
</evidence>
<comment type="caution">
    <text evidence="2">The sequence shown here is derived from an EMBL/GenBank/DDBJ whole genome shotgun (WGS) entry which is preliminary data.</text>
</comment>
<organism evidence="2 3">
    <name type="scientific">Polyplax serrata</name>
    <name type="common">Common mouse louse</name>
    <dbReference type="NCBI Taxonomy" id="468196"/>
    <lineage>
        <taxon>Eukaryota</taxon>
        <taxon>Metazoa</taxon>
        <taxon>Ecdysozoa</taxon>
        <taxon>Arthropoda</taxon>
        <taxon>Hexapoda</taxon>
        <taxon>Insecta</taxon>
        <taxon>Pterygota</taxon>
        <taxon>Neoptera</taxon>
        <taxon>Paraneoptera</taxon>
        <taxon>Psocodea</taxon>
        <taxon>Troctomorpha</taxon>
        <taxon>Phthiraptera</taxon>
        <taxon>Anoplura</taxon>
        <taxon>Polyplacidae</taxon>
        <taxon>Polyplax</taxon>
    </lineage>
</organism>
<proteinExistence type="predicted"/>
<feature type="compositionally biased region" description="Basic and acidic residues" evidence="1">
    <location>
        <begin position="1"/>
        <end position="16"/>
    </location>
</feature>
<dbReference type="EMBL" id="JAWJWF010000045">
    <property type="protein sequence ID" value="KAK6627358.1"/>
    <property type="molecule type" value="Genomic_DNA"/>
</dbReference>
<protein>
    <submittedName>
        <fullName evidence="2">Uncharacterized protein</fullName>
    </submittedName>
</protein>
<evidence type="ECO:0000313" key="2">
    <source>
        <dbReference type="EMBL" id="KAK6627358.1"/>
    </source>
</evidence>
<sequence>MFSVRTSEELRERSGGDDDDDDEEEENKKTKKKKKNGRETEEKVDFFLQRNLLCCYSSPATRNTPFTPLSLDFLRVPLFPPRTFQIHLYGSLLRVTHVHPPGYKEIFINLSFARGGTGLGTDAHTERPKGKLFFGH</sequence>
<dbReference type="Proteomes" id="UP001359485">
    <property type="component" value="Unassembled WGS sequence"/>
</dbReference>
<keyword evidence="3" id="KW-1185">Reference proteome</keyword>
<evidence type="ECO:0000256" key="1">
    <source>
        <dbReference type="SAM" id="MobiDB-lite"/>
    </source>
</evidence>
<name>A0ABR1ATU3_POLSC</name>
<feature type="region of interest" description="Disordered" evidence="1">
    <location>
        <begin position="1"/>
        <end position="40"/>
    </location>
</feature>
<accession>A0ABR1ATU3</accession>